<keyword evidence="3 6" id="KW-0369">Histidine metabolism</keyword>
<dbReference type="STRING" id="403833.Pmob_0239"/>
<dbReference type="FunFam" id="1.10.275.10:FF:000005">
    <property type="entry name" value="Histidine ammonia-lyase"/>
    <property type="match status" value="1"/>
</dbReference>
<dbReference type="eggNOG" id="COG2986">
    <property type="taxonomic scope" value="Bacteria"/>
</dbReference>
<comment type="catalytic activity">
    <reaction evidence="5 6 8">
        <text>L-histidine = trans-urocanate + NH4(+)</text>
        <dbReference type="Rhea" id="RHEA:21232"/>
        <dbReference type="ChEBI" id="CHEBI:17771"/>
        <dbReference type="ChEBI" id="CHEBI:28938"/>
        <dbReference type="ChEBI" id="CHEBI:57595"/>
        <dbReference type="EC" id="4.3.1.3"/>
    </reaction>
</comment>
<feature type="cross-link" description="5-imidazolinone (Ala-Gly)" evidence="6">
    <location>
        <begin position="151"/>
        <end position="153"/>
    </location>
</feature>
<evidence type="ECO:0000256" key="4">
    <source>
        <dbReference type="ARBA" id="ARBA00023239"/>
    </source>
</evidence>
<dbReference type="InterPro" id="IPR008948">
    <property type="entry name" value="L-Aspartase-like"/>
</dbReference>
<dbReference type="CDD" id="cd00332">
    <property type="entry name" value="PAL-HAL"/>
    <property type="match status" value="1"/>
</dbReference>
<dbReference type="InterPro" id="IPR001106">
    <property type="entry name" value="Aromatic_Lyase"/>
</dbReference>
<dbReference type="Gene3D" id="1.20.200.10">
    <property type="entry name" value="Fumarase/aspartase (Central domain)"/>
    <property type="match status" value="1"/>
</dbReference>
<dbReference type="Proteomes" id="UP000000789">
    <property type="component" value="Chromosome"/>
</dbReference>
<evidence type="ECO:0000256" key="7">
    <source>
        <dbReference type="RuleBase" id="RU003954"/>
    </source>
</evidence>
<dbReference type="EMBL" id="CP000879">
    <property type="protein sequence ID" value="ABX30983.1"/>
    <property type="molecule type" value="Genomic_DNA"/>
</dbReference>
<dbReference type="HOGENOM" id="CLU_014801_4_0_0"/>
<dbReference type="PANTHER" id="PTHR10362">
    <property type="entry name" value="HISTIDINE AMMONIA-LYASE"/>
    <property type="match status" value="1"/>
</dbReference>
<dbReference type="UniPathway" id="UPA00379">
    <property type="reaction ID" value="UER00549"/>
</dbReference>
<evidence type="ECO:0000256" key="5">
    <source>
        <dbReference type="ARBA" id="ARBA00049269"/>
    </source>
</evidence>
<comment type="pathway">
    <text evidence="1 6 8">Amino-acid degradation; L-histidine degradation into L-glutamate; N-formimidoyl-L-glutamate from L-histidine: step 1/3.</text>
</comment>
<evidence type="ECO:0000256" key="3">
    <source>
        <dbReference type="ARBA" id="ARBA00022808"/>
    </source>
</evidence>
<feature type="modified residue" description="2,3-didehydroalanine (Ser)" evidence="6">
    <location>
        <position position="152"/>
    </location>
</feature>
<gene>
    <name evidence="6" type="primary">hutH</name>
    <name evidence="10" type="ordered locus">Pmob_0239</name>
</gene>
<comment type="similarity">
    <text evidence="6 7">Belongs to the PAL/histidase family.</text>
</comment>
<dbReference type="GO" id="GO:0004397">
    <property type="term" value="F:histidine ammonia-lyase activity"/>
    <property type="evidence" value="ECO:0007669"/>
    <property type="project" value="UniProtKB-UniRule"/>
</dbReference>
<dbReference type="InterPro" id="IPR005921">
    <property type="entry name" value="HutH"/>
</dbReference>
<evidence type="ECO:0000256" key="6">
    <source>
        <dbReference type="HAMAP-Rule" id="MF_00229"/>
    </source>
</evidence>
<keyword evidence="4 6" id="KW-0456">Lyase</keyword>
<proteinExistence type="inferred from homology"/>
<dbReference type="PROSITE" id="PS00488">
    <property type="entry name" value="PAL_HISTIDASE"/>
    <property type="match status" value="1"/>
</dbReference>
<evidence type="ECO:0000313" key="10">
    <source>
        <dbReference type="EMBL" id="ABX30983.1"/>
    </source>
</evidence>
<evidence type="ECO:0000313" key="11">
    <source>
        <dbReference type="Proteomes" id="UP000000789"/>
    </source>
</evidence>
<keyword evidence="11" id="KW-1185">Reference proteome</keyword>
<dbReference type="SUPFAM" id="SSF48557">
    <property type="entry name" value="L-aspartase-like"/>
    <property type="match status" value="1"/>
</dbReference>
<dbReference type="GO" id="GO:0019556">
    <property type="term" value="P:L-histidine catabolic process to glutamate and formamide"/>
    <property type="evidence" value="ECO:0007669"/>
    <property type="project" value="UniProtKB-UniPathway"/>
</dbReference>
<comment type="subcellular location">
    <subcellularLocation>
        <location evidence="6 9">Cytoplasm</location>
    </subcellularLocation>
</comment>
<dbReference type="Gene3D" id="1.10.275.10">
    <property type="entry name" value="Fumarase/aspartase (N-terminal domain)"/>
    <property type="match status" value="1"/>
</dbReference>
<name>A9BJ38_PETMO</name>
<evidence type="ECO:0000256" key="1">
    <source>
        <dbReference type="ARBA" id="ARBA00005113"/>
    </source>
</evidence>
<dbReference type="InterPro" id="IPR024083">
    <property type="entry name" value="Fumarase/histidase_N"/>
</dbReference>
<evidence type="ECO:0000256" key="8">
    <source>
        <dbReference type="RuleBase" id="RU004479"/>
    </source>
</evidence>
<protein>
    <recommendedName>
        <fullName evidence="2 6">Histidine ammonia-lyase</fullName>
        <shortName evidence="6">Histidase</shortName>
        <ecNumber evidence="2 6">4.3.1.3</ecNumber>
    </recommendedName>
</protein>
<dbReference type="InterPro" id="IPR022313">
    <property type="entry name" value="Phe/His_NH3-lyase_AS"/>
</dbReference>
<dbReference type="NCBIfam" id="TIGR01225">
    <property type="entry name" value="hutH"/>
    <property type="match status" value="1"/>
</dbReference>
<organism evidence="10 11">
    <name type="scientific">Petrotoga mobilis (strain DSM 10674 / SJ95)</name>
    <dbReference type="NCBI Taxonomy" id="403833"/>
    <lineage>
        <taxon>Bacteria</taxon>
        <taxon>Thermotogati</taxon>
        <taxon>Thermotogota</taxon>
        <taxon>Thermotogae</taxon>
        <taxon>Petrotogales</taxon>
        <taxon>Petrotogaceae</taxon>
        <taxon>Petrotoga</taxon>
    </lineage>
</organism>
<dbReference type="AlphaFoldDB" id="A9BJ38"/>
<evidence type="ECO:0000256" key="9">
    <source>
        <dbReference type="RuleBase" id="RU004480"/>
    </source>
</evidence>
<dbReference type="EC" id="4.3.1.3" evidence="2 6"/>
<keyword evidence="6" id="KW-0963">Cytoplasm</keyword>
<dbReference type="NCBIfam" id="NF006871">
    <property type="entry name" value="PRK09367.1"/>
    <property type="match status" value="1"/>
</dbReference>
<comment type="PTM">
    <text evidence="6">Contains an active site 4-methylidene-imidazol-5-one (MIO), which is formed autocatalytically by cyclization and dehydration of residues Ala-Ser-Gly.</text>
</comment>
<dbReference type="Pfam" id="PF00221">
    <property type="entry name" value="Lyase_aromatic"/>
    <property type="match status" value="1"/>
</dbReference>
<dbReference type="FunFam" id="1.20.200.10:FF:000003">
    <property type="entry name" value="Histidine ammonia-lyase"/>
    <property type="match status" value="1"/>
</dbReference>
<dbReference type="HAMAP" id="MF_00229">
    <property type="entry name" value="His_ammonia_lyase"/>
    <property type="match status" value="1"/>
</dbReference>
<dbReference type="GO" id="GO:0005737">
    <property type="term" value="C:cytoplasm"/>
    <property type="evidence" value="ECO:0007669"/>
    <property type="project" value="UniProtKB-SubCell"/>
</dbReference>
<dbReference type="GO" id="GO:0019557">
    <property type="term" value="P:L-histidine catabolic process to glutamate and formate"/>
    <property type="evidence" value="ECO:0007669"/>
    <property type="project" value="UniProtKB-UniPathway"/>
</dbReference>
<dbReference type="KEGG" id="pmo:Pmob_0239"/>
<sequence>MIESEVLYLKKVYIDGEHLSLEDVINVAKHYYEVAIDKSVLENIENSRKIVEKFAEEEKVIYGITTGFGELCNVFISNDKTEKLQKNLIRSHACGIGDPLDIETVRAIMLLRANSLVKGFSGIRLSTIQSLIDMINKKVHPIIPEKGSLGASGDLAPLAHMVLPMIGEGEAYYEGKRLNGKEAMKLAGIDTINLVAKEGLALINGTQVMTAIGALSIYDSIELLKTADIISSLSFEALNGVIEAFDDRVHNLRPHKGQIGSANNLRKILEGSKMVSHQGVLRVQDAYSLRCIPQVHGASRDAVNYVEDIIVKEMNAATDNPLIFSKEEEAISAGNFHGQPIALGMDFLAIALSEIANISERRIERLVNPKLSGLPPFLIEESGLNSGFMLVQYSAASLVSENKVLAHPASVDSIPSSANQEDHVSMGTIAARKAKNILNNVQKVLAMEMLCACQAIDLRGNKGLGKGSKIVYDIVRDKVPKITEDRAMYEMIDKSEEILKSGIIVKEVEKETGKLF</sequence>
<reference evidence="10" key="1">
    <citation type="submission" date="2007-11" db="EMBL/GenBank/DDBJ databases">
        <title>Complete sequence of Petroga mobilis SJ95.</title>
        <authorList>
            <consortium name="US DOE Joint Genome Institute"/>
            <person name="Copeland A."/>
            <person name="Lucas S."/>
            <person name="Lapidus A."/>
            <person name="Barry K."/>
            <person name="Glavina del Rio T."/>
            <person name="Dalin E."/>
            <person name="Tice H."/>
            <person name="Pitluck S."/>
            <person name="Meincke L."/>
            <person name="Brettin T."/>
            <person name="Bruce D."/>
            <person name="Detter J.C."/>
            <person name="Han C."/>
            <person name="Kuske C.R."/>
            <person name="Schmutz J."/>
            <person name="Larimer F."/>
            <person name="Land M."/>
            <person name="Hauser L."/>
            <person name="Kyrpides N."/>
            <person name="Mikhailova N."/>
            <person name="Noll K."/>
            <person name="Richardson P."/>
        </authorList>
    </citation>
    <scope>NUCLEOTIDE SEQUENCE [LARGE SCALE GENOMIC DNA]</scope>
    <source>
        <strain evidence="10">SJ95</strain>
    </source>
</reference>
<accession>A9BJ38</accession>
<evidence type="ECO:0000256" key="2">
    <source>
        <dbReference type="ARBA" id="ARBA00012994"/>
    </source>
</evidence>